<dbReference type="PANTHER" id="PTHR23117:SF13">
    <property type="entry name" value="GUANYLATE KINASE"/>
    <property type="match status" value="1"/>
</dbReference>
<dbReference type="InterPro" id="IPR017665">
    <property type="entry name" value="Guanylate_kinase"/>
</dbReference>
<evidence type="ECO:0000256" key="8">
    <source>
        <dbReference type="ARBA" id="ARBA00030128"/>
    </source>
</evidence>
<keyword evidence="6 9" id="KW-0418">Kinase</keyword>
<dbReference type="InterPro" id="IPR008144">
    <property type="entry name" value="Guanylate_kin-like_dom"/>
</dbReference>
<keyword evidence="7 9" id="KW-0067">ATP-binding</keyword>
<evidence type="ECO:0000256" key="9">
    <source>
        <dbReference type="HAMAP-Rule" id="MF_00328"/>
    </source>
</evidence>
<evidence type="ECO:0000256" key="4">
    <source>
        <dbReference type="ARBA" id="ARBA00022679"/>
    </source>
</evidence>
<dbReference type="PROSITE" id="PS50052">
    <property type="entry name" value="GUANYLATE_KINASE_2"/>
    <property type="match status" value="1"/>
</dbReference>
<dbReference type="InterPro" id="IPR020590">
    <property type="entry name" value="Guanylate_kinase_CS"/>
</dbReference>
<dbReference type="EMBL" id="JAUOPB010000011">
    <property type="protein sequence ID" value="MDO6423913.1"/>
    <property type="molecule type" value="Genomic_DNA"/>
</dbReference>
<feature type="binding site" evidence="9">
    <location>
        <begin position="12"/>
        <end position="19"/>
    </location>
    <ligand>
        <name>ATP</name>
        <dbReference type="ChEBI" id="CHEBI:30616"/>
    </ligand>
</feature>
<proteinExistence type="inferred from homology"/>
<dbReference type="InterPro" id="IPR008145">
    <property type="entry name" value="GK/Ca_channel_bsu"/>
</dbReference>
<dbReference type="SUPFAM" id="SSF52540">
    <property type="entry name" value="P-loop containing nucleoside triphosphate hydrolases"/>
    <property type="match status" value="1"/>
</dbReference>
<dbReference type="Proteomes" id="UP001169760">
    <property type="component" value="Unassembled WGS sequence"/>
</dbReference>
<keyword evidence="4 9" id="KW-0808">Transferase</keyword>
<evidence type="ECO:0000259" key="10">
    <source>
        <dbReference type="PROSITE" id="PS50052"/>
    </source>
</evidence>
<dbReference type="NCBIfam" id="TIGR03263">
    <property type="entry name" value="guanyl_kin"/>
    <property type="match status" value="1"/>
</dbReference>
<evidence type="ECO:0000256" key="6">
    <source>
        <dbReference type="ARBA" id="ARBA00022777"/>
    </source>
</evidence>
<protein>
    <recommendedName>
        <fullName evidence="3 9">Guanylate kinase</fullName>
        <ecNumber evidence="2 9">2.7.4.8</ecNumber>
    </recommendedName>
    <alternativeName>
        <fullName evidence="8 9">GMP kinase</fullName>
    </alternativeName>
</protein>
<feature type="domain" description="Guanylate kinase-like" evidence="10">
    <location>
        <begin position="5"/>
        <end position="183"/>
    </location>
</feature>
<evidence type="ECO:0000256" key="3">
    <source>
        <dbReference type="ARBA" id="ARBA00016296"/>
    </source>
</evidence>
<gene>
    <name evidence="9 11" type="primary">gmk</name>
    <name evidence="11" type="ORF">Q4521_15625</name>
</gene>
<dbReference type="Gene3D" id="3.40.50.300">
    <property type="entry name" value="P-loop containing nucleotide triphosphate hydrolases"/>
    <property type="match status" value="1"/>
</dbReference>
<keyword evidence="5 9" id="KW-0547">Nucleotide-binding</keyword>
<comment type="function">
    <text evidence="9">Essential for recycling GMP and indirectly, cGMP.</text>
</comment>
<comment type="caution">
    <text evidence="11">The sequence shown here is derived from an EMBL/GenBank/DDBJ whole genome shotgun (WGS) entry which is preliminary data.</text>
</comment>
<dbReference type="GO" id="GO:0005524">
    <property type="term" value="F:ATP binding"/>
    <property type="evidence" value="ECO:0007669"/>
    <property type="project" value="UniProtKB-UniRule"/>
</dbReference>
<reference evidence="11" key="1">
    <citation type="submission" date="2023-07" db="EMBL/GenBank/DDBJ databases">
        <title>Genome content predicts the carbon catabolic preferences of heterotrophic bacteria.</title>
        <authorList>
            <person name="Gralka M."/>
        </authorList>
    </citation>
    <scope>NUCLEOTIDE SEQUENCE</scope>
    <source>
        <strain evidence="11">I3M17_2</strain>
    </source>
</reference>
<dbReference type="GO" id="GO:0005829">
    <property type="term" value="C:cytosol"/>
    <property type="evidence" value="ECO:0007669"/>
    <property type="project" value="TreeGrafter"/>
</dbReference>
<evidence type="ECO:0000313" key="12">
    <source>
        <dbReference type="Proteomes" id="UP001169760"/>
    </source>
</evidence>
<dbReference type="Pfam" id="PF00625">
    <property type="entry name" value="Guanylate_kin"/>
    <property type="match status" value="1"/>
</dbReference>
<dbReference type="RefSeq" id="WP_303493442.1">
    <property type="nucleotide sequence ID" value="NZ_JAUOPB010000011.1"/>
</dbReference>
<dbReference type="CDD" id="cd00071">
    <property type="entry name" value="GMPK"/>
    <property type="match status" value="1"/>
</dbReference>
<comment type="similarity">
    <text evidence="1 9">Belongs to the guanylate kinase family.</text>
</comment>
<dbReference type="EC" id="2.7.4.8" evidence="2 9"/>
<comment type="catalytic activity">
    <reaction evidence="9">
        <text>GMP + ATP = GDP + ADP</text>
        <dbReference type="Rhea" id="RHEA:20780"/>
        <dbReference type="ChEBI" id="CHEBI:30616"/>
        <dbReference type="ChEBI" id="CHEBI:58115"/>
        <dbReference type="ChEBI" id="CHEBI:58189"/>
        <dbReference type="ChEBI" id="CHEBI:456216"/>
        <dbReference type="EC" id="2.7.4.8"/>
    </reaction>
</comment>
<evidence type="ECO:0000256" key="5">
    <source>
        <dbReference type="ARBA" id="ARBA00022741"/>
    </source>
</evidence>
<evidence type="ECO:0000256" key="1">
    <source>
        <dbReference type="ARBA" id="ARBA00005790"/>
    </source>
</evidence>
<evidence type="ECO:0000256" key="7">
    <source>
        <dbReference type="ARBA" id="ARBA00022840"/>
    </source>
</evidence>
<evidence type="ECO:0000256" key="2">
    <source>
        <dbReference type="ARBA" id="ARBA00012961"/>
    </source>
</evidence>
<dbReference type="FunFam" id="3.30.63.10:FF:000002">
    <property type="entry name" value="Guanylate kinase 1"/>
    <property type="match status" value="1"/>
</dbReference>
<dbReference type="HAMAP" id="MF_00328">
    <property type="entry name" value="Guanylate_kinase"/>
    <property type="match status" value="1"/>
</dbReference>
<keyword evidence="9" id="KW-0963">Cytoplasm</keyword>
<dbReference type="PROSITE" id="PS00856">
    <property type="entry name" value="GUANYLATE_KINASE_1"/>
    <property type="match status" value="1"/>
</dbReference>
<dbReference type="Gene3D" id="3.30.63.10">
    <property type="entry name" value="Guanylate Kinase phosphate binding domain"/>
    <property type="match status" value="1"/>
</dbReference>
<accession>A0AAW7XBL4</accession>
<dbReference type="GO" id="GO:0004385">
    <property type="term" value="F:GMP kinase activity"/>
    <property type="evidence" value="ECO:0007669"/>
    <property type="project" value="UniProtKB-UniRule"/>
</dbReference>
<evidence type="ECO:0000313" key="11">
    <source>
        <dbReference type="EMBL" id="MDO6423913.1"/>
    </source>
</evidence>
<sequence length="205" mass="22717">MTPTGTLYTVSAPSGAGKTSLVSALIDTTSNIMVSVSHTTRAKRPGEQEGVNYHFVSHEQFATMVGNNAFLEHAQVFTNFYGTSKQWVEDTLAKGIDVILEIDWQGAQQVRKLIPAAKSVFILPPSRECLRERLTGRGQDDESVIDARMAEAKSEISHYVEAQYLIVNDDFDTALTEFRSVVVANRLALEKQQDKHQSLLESLLS</sequence>
<dbReference type="InterPro" id="IPR027417">
    <property type="entry name" value="P-loop_NTPase"/>
</dbReference>
<organism evidence="11 12">
    <name type="scientific">Saccharophagus degradans</name>
    <dbReference type="NCBI Taxonomy" id="86304"/>
    <lineage>
        <taxon>Bacteria</taxon>
        <taxon>Pseudomonadati</taxon>
        <taxon>Pseudomonadota</taxon>
        <taxon>Gammaproteobacteria</taxon>
        <taxon>Cellvibrionales</taxon>
        <taxon>Cellvibrionaceae</taxon>
        <taxon>Saccharophagus</taxon>
    </lineage>
</organism>
<name>A0AAW7XBL4_9GAMM</name>
<dbReference type="AlphaFoldDB" id="A0AAW7XBL4"/>
<dbReference type="SMART" id="SM00072">
    <property type="entry name" value="GuKc"/>
    <property type="match status" value="1"/>
</dbReference>
<comment type="subcellular location">
    <subcellularLocation>
        <location evidence="9">Cytoplasm</location>
    </subcellularLocation>
</comment>
<dbReference type="PANTHER" id="PTHR23117">
    <property type="entry name" value="GUANYLATE KINASE-RELATED"/>
    <property type="match status" value="1"/>
</dbReference>